<name>A0A6A5XGD0_9PLEO</name>
<evidence type="ECO:0000313" key="2">
    <source>
        <dbReference type="EMBL" id="KAF2012142.1"/>
    </source>
</evidence>
<dbReference type="EMBL" id="ML978073">
    <property type="protein sequence ID" value="KAF2012142.1"/>
    <property type="molecule type" value="Genomic_DNA"/>
</dbReference>
<feature type="region of interest" description="Disordered" evidence="1">
    <location>
        <begin position="1"/>
        <end position="33"/>
    </location>
</feature>
<dbReference type="AlphaFoldDB" id="A0A6A5XGD0"/>
<sequence>MDGMSLQPLCPPHSSKYPEEVTGEKKGTGSKRGRKHSLFGFFSPFCLVCCAFGADSYSQLRPQGHRGLNTGRTSCMEYDSIIVFWCNHVMISLARFAEEHMNENRHTVAIRGQRRRYLILTALCSMCQISRARCQEDNASDCCYSTSLHGLPRSIHTLHFRGYHRSSKVRVTVREQRNMKIPKRTARLDSLNGRYSD</sequence>
<dbReference type="Proteomes" id="UP000799778">
    <property type="component" value="Unassembled WGS sequence"/>
</dbReference>
<keyword evidence="3" id="KW-1185">Reference proteome</keyword>
<dbReference type="GeneID" id="54279985"/>
<protein>
    <submittedName>
        <fullName evidence="2">Uncharacterized protein</fullName>
    </submittedName>
</protein>
<dbReference type="RefSeq" id="XP_033380481.1">
    <property type="nucleotide sequence ID" value="XM_033522588.1"/>
</dbReference>
<organism evidence="2 3">
    <name type="scientific">Aaosphaeria arxii CBS 175.79</name>
    <dbReference type="NCBI Taxonomy" id="1450172"/>
    <lineage>
        <taxon>Eukaryota</taxon>
        <taxon>Fungi</taxon>
        <taxon>Dikarya</taxon>
        <taxon>Ascomycota</taxon>
        <taxon>Pezizomycotina</taxon>
        <taxon>Dothideomycetes</taxon>
        <taxon>Pleosporomycetidae</taxon>
        <taxon>Pleosporales</taxon>
        <taxon>Pleosporales incertae sedis</taxon>
        <taxon>Aaosphaeria</taxon>
    </lineage>
</organism>
<evidence type="ECO:0000256" key="1">
    <source>
        <dbReference type="SAM" id="MobiDB-lite"/>
    </source>
</evidence>
<gene>
    <name evidence="2" type="ORF">BU24DRAFT_270846</name>
</gene>
<evidence type="ECO:0000313" key="3">
    <source>
        <dbReference type="Proteomes" id="UP000799778"/>
    </source>
</evidence>
<proteinExistence type="predicted"/>
<reference evidence="2" key="1">
    <citation type="journal article" date="2020" name="Stud. Mycol.">
        <title>101 Dothideomycetes genomes: a test case for predicting lifestyles and emergence of pathogens.</title>
        <authorList>
            <person name="Haridas S."/>
            <person name="Albert R."/>
            <person name="Binder M."/>
            <person name="Bloem J."/>
            <person name="Labutti K."/>
            <person name="Salamov A."/>
            <person name="Andreopoulos B."/>
            <person name="Baker S."/>
            <person name="Barry K."/>
            <person name="Bills G."/>
            <person name="Bluhm B."/>
            <person name="Cannon C."/>
            <person name="Castanera R."/>
            <person name="Culley D."/>
            <person name="Daum C."/>
            <person name="Ezra D."/>
            <person name="Gonzalez J."/>
            <person name="Henrissat B."/>
            <person name="Kuo A."/>
            <person name="Liang C."/>
            <person name="Lipzen A."/>
            <person name="Lutzoni F."/>
            <person name="Magnuson J."/>
            <person name="Mondo S."/>
            <person name="Nolan M."/>
            <person name="Ohm R."/>
            <person name="Pangilinan J."/>
            <person name="Park H.-J."/>
            <person name="Ramirez L."/>
            <person name="Alfaro M."/>
            <person name="Sun H."/>
            <person name="Tritt A."/>
            <person name="Yoshinaga Y."/>
            <person name="Zwiers L.-H."/>
            <person name="Turgeon B."/>
            <person name="Goodwin S."/>
            <person name="Spatafora J."/>
            <person name="Crous P."/>
            <person name="Grigoriev I."/>
        </authorList>
    </citation>
    <scope>NUCLEOTIDE SEQUENCE</scope>
    <source>
        <strain evidence="2">CBS 175.79</strain>
    </source>
</reference>
<accession>A0A6A5XGD0</accession>
<feature type="compositionally biased region" description="Basic and acidic residues" evidence="1">
    <location>
        <begin position="16"/>
        <end position="27"/>
    </location>
</feature>